<reference evidence="2 3" key="1">
    <citation type="journal article" date="2019" name="Commun. Biol.">
        <title>The bagworm genome reveals a unique fibroin gene that provides high tensile strength.</title>
        <authorList>
            <person name="Kono N."/>
            <person name="Nakamura H."/>
            <person name="Ohtoshi R."/>
            <person name="Tomita M."/>
            <person name="Numata K."/>
            <person name="Arakawa K."/>
        </authorList>
    </citation>
    <scope>NUCLEOTIDE SEQUENCE [LARGE SCALE GENOMIC DNA]</scope>
</reference>
<name>A0A4C1WRD2_EUMVA</name>
<dbReference type="Proteomes" id="UP000299102">
    <property type="component" value="Unassembled WGS sequence"/>
</dbReference>
<comment type="caution">
    <text evidence="2">The sequence shown here is derived from an EMBL/GenBank/DDBJ whole genome shotgun (WGS) entry which is preliminary data.</text>
</comment>
<sequence>MNLIEALLLEVIVVVGRACGAARGGAGAADKGRGGGAGATLAGPTLRLRKTLKAFPDIRPNRRRTRTLSTKILKLTRGVRRPGILAVVKINTDYPEEKASDFVDKQKAGDRGSASFVELIPFVSLSGAVRRRGDTSVAGRDGGAPLRMIYRWN</sequence>
<accession>A0A4C1WRD2</accession>
<organism evidence="2 3">
    <name type="scientific">Eumeta variegata</name>
    <name type="common">Bagworm moth</name>
    <name type="synonym">Eumeta japonica</name>
    <dbReference type="NCBI Taxonomy" id="151549"/>
    <lineage>
        <taxon>Eukaryota</taxon>
        <taxon>Metazoa</taxon>
        <taxon>Ecdysozoa</taxon>
        <taxon>Arthropoda</taxon>
        <taxon>Hexapoda</taxon>
        <taxon>Insecta</taxon>
        <taxon>Pterygota</taxon>
        <taxon>Neoptera</taxon>
        <taxon>Endopterygota</taxon>
        <taxon>Lepidoptera</taxon>
        <taxon>Glossata</taxon>
        <taxon>Ditrysia</taxon>
        <taxon>Tineoidea</taxon>
        <taxon>Psychidae</taxon>
        <taxon>Oiketicinae</taxon>
        <taxon>Eumeta</taxon>
    </lineage>
</organism>
<evidence type="ECO:0000313" key="2">
    <source>
        <dbReference type="EMBL" id="GBP52869.1"/>
    </source>
</evidence>
<gene>
    <name evidence="2" type="ORF">EVAR_39033_1</name>
</gene>
<keyword evidence="3" id="KW-1185">Reference proteome</keyword>
<feature type="chain" id="PRO_5020031348" evidence="1">
    <location>
        <begin position="19"/>
        <end position="153"/>
    </location>
</feature>
<feature type="signal peptide" evidence="1">
    <location>
        <begin position="1"/>
        <end position="18"/>
    </location>
</feature>
<proteinExistence type="predicted"/>
<evidence type="ECO:0000256" key="1">
    <source>
        <dbReference type="SAM" id="SignalP"/>
    </source>
</evidence>
<evidence type="ECO:0000313" key="3">
    <source>
        <dbReference type="Proteomes" id="UP000299102"/>
    </source>
</evidence>
<keyword evidence="1" id="KW-0732">Signal</keyword>
<dbReference type="AlphaFoldDB" id="A0A4C1WRD2"/>
<dbReference type="EMBL" id="BGZK01000611">
    <property type="protein sequence ID" value="GBP52869.1"/>
    <property type="molecule type" value="Genomic_DNA"/>
</dbReference>
<protein>
    <submittedName>
        <fullName evidence="2">Uncharacterized protein</fullName>
    </submittedName>
</protein>